<organism evidence="15 16">
    <name type="scientific">Saccharomyces pastorianus</name>
    <name type="common">Lager yeast</name>
    <name type="synonym">Saccharomyces cerevisiae x Saccharomyces eubayanus</name>
    <dbReference type="NCBI Taxonomy" id="27292"/>
    <lineage>
        <taxon>Eukaryota</taxon>
        <taxon>Fungi</taxon>
        <taxon>Dikarya</taxon>
        <taxon>Ascomycota</taxon>
        <taxon>Saccharomycotina</taxon>
        <taxon>Saccharomycetes</taxon>
        <taxon>Saccharomycetales</taxon>
        <taxon>Saccharomycetaceae</taxon>
        <taxon>Saccharomyces</taxon>
    </lineage>
</organism>
<evidence type="ECO:0000256" key="6">
    <source>
        <dbReference type="ARBA" id="ARBA00009999"/>
    </source>
</evidence>
<protein>
    <recommendedName>
        <fullName evidence="8">5'-deoxynucleotidase</fullName>
        <ecNumber evidence="8">3.1.3.89</ecNumber>
    </recommendedName>
</protein>
<evidence type="ECO:0000256" key="2">
    <source>
        <dbReference type="ARBA" id="ARBA00001936"/>
    </source>
</evidence>
<evidence type="ECO:0000256" key="11">
    <source>
        <dbReference type="ARBA" id="ARBA00022842"/>
    </source>
</evidence>
<keyword evidence="10" id="KW-0378">Hydrolase</keyword>
<dbReference type="InterPro" id="IPR006674">
    <property type="entry name" value="HD_domain"/>
</dbReference>
<dbReference type="PANTHER" id="PTHR11845">
    <property type="entry name" value="5'-DEOXYNUCLEOTIDASE HDDC2"/>
    <property type="match status" value="1"/>
</dbReference>
<keyword evidence="16" id="KW-1185">Reference proteome</keyword>
<keyword evidence="12" id="KW-0464">Manganese</keyword>
<keyword evidence="11" id="KW-0460">Magnesium</keyword>
<dbReference type="AlphaFoldDB" id="A0A6C1E521"/>
<dbReference type="OrthoDB" id="10254258at2759"/>
<comment type="similarity">
    <text evidence="6">Belongs to the HDDC2 family.</text>
</comment>
<dbReference type="InterPro" id="IPR039356">
    <property type="entry name" value="YfbR/HDDC2"/>
</dbReference>
<dbReference type="GO" id="GO:0009159">
    <property type="term" value="P:deoxyribonucleoside monophosphate catabolic process"/>
    <property type="evidence" value="ECO:0007669"/>
    <property type="project" value="UniProtKB-ARBA"/>
</dbReference>
<dbReference type="PANTHER" id="PTHR11845:SF13">
    <property type="entry name" value="5'-DEOXYNUCLEOTIDASE HDDC2"/>
    <property type="match status" value="1"/>
</dbReference>
<evidence type="ECO:0000256" key="3">
    <source>
        <dbReference type="ARBA" id="ARBA00001941"/>
    </source>
</evidence>
<comment type="catalytic activity">
    <reaction evidence="1">
        <text>a 2'-deoxyribonucleoside 5'-phosphate + H2O = a 2'-deoxyribonucleoside + phosphate</text>
        <dbReference type="Rhea" id="RHEA:36167"/>
        <dbReference type="ChEBI" id="CHEBI:15377"/>
        <dbReference type="ChEBI" id="CHEBI:18274"/>
        <dbReference type="ChEBI" id="CHEBI:43474"/>
        <dbReference type="ChEBI" id="CHEBI:65317"/>
        <dbReference type="EC" id="3.1.3.89"/>
    </reaction>
</comment>
<dbReference type="EMBL" id="CP049001">
    <property type="protein sequence ID" value="QID84408.1"/>
    <property type="molecule type" value="Genomic_DNA"/>
</dbReference>
<evidence type="ECO:0000313" key="15">
    <source>
        <dbReference type="EMBL" id="QID84408.1"/>
    </source>
</evidence>
<dbReference type="GO" id="GO:0046872">
    <property type="term" value="F:metal ion binding"/>
    <property type="evidence" value="ECO:0007669"/>
    <property type="project" value="UniProtKB-KW"/>
</dbReference>
<evidence type="ECO:0000256" key="9">
    <source>
        <dbReference type="ARBA" id="ARBA00022723"/>
    </source>
</evidence>
<evidence type="ECO:0000313" key="16">
    <source>
        <dbReference type="Proteomes" id="UP000501346"/>
    </source>
</evidence>
<dbReference type="CDD" id="cd00077">
    <property type="entry name" value="HDc"/>
    <property type="match status" value="1"/>
</dbReference>
<dbReference type="SUPFAM" id="SSF109604">
    <property type="entry name" value="HD-domain/PDEase-like"/>
    <property type="match status" value="1"/>
</dbReference>
<dbReference type="EC" id="3.1.3.89" evidence="8"/>
<dbReference type="Proteomes" id="UP000501346">
    <property type="component" value="Chromosome SeIV-SeII"/>
</dbReference>
<evidence type="ECO:0000256" key="5">
    <source>
        <dbReference type="ARBA" id="ARBA00004074"/>
    </source>
</evidence>
<evidence type="ECO:0000259" key="14">
    <source>
        <dbReference type="PROSITE" id="PS51831"/>
    </source>
</evidence>
<evidence type="ECO:0000256" key="1">
    <source>
        <dbReference type="ARBA" id="ARBA00001638"/>
    </source>
</evidence>
<evidence type="ECO:0000256" key="12">
    <source>
        <dbReference type="ARBA" id="ARBA00023211"/>
    </source>
</evidence>
<dbReference type="Pfam" id="PF13023">
    <property type="entry name" value="HD_3"/>
    <property type="match status" value="1"/>
</dbReference>
<comment type="cofactor">
    <cofactor evidence="4">
        <name>Mg(2+)</name>
        <dbReference type="ChEBI" id="CHEBI:18420"/>
    </cofactor>
</comment>
<comment type="cofactor">
    <cofactor evidence="3">
        <name>Co(2+)</name>
        <dbReference type="ChEBI" id="CHEBI:48828"/>
    </cofactor>
</comment>
<reference evidence="15 16" key="1">
    <citation type="journal article" date="2019" name="BMC Genomics">
        <title>Chromosome level assembly and comparative genome analysis confirm lager-brewing yeasts originated from a single hybridization.</title>
        <authorList>
            <person name="Salazar A.N."/>
            <person name="Gorter de Vries A.R."/>
            <person name="van den Broek M."/>
            <person name="Brouwers N."/>
            <person name="de la Torre Cortes P."/>
            <person name="Kuijpers N.G.A."/>
            <person name="Daran J.G."/>
            <person name="Abeel T."/>
        </authorList>
    </citation>
    <scope>NUCLEOTIDE SEQUENCE [LARGE SCALE GENOMIC DNA]</scope>
    <source>
        <strain evidence="15 16">CBS 1483</strain>
    </source>
</reference>
<evidence type="ECO:0000256" key="13">
    <source>
        <dbReference type="ARBA" id="ARBA00023285"/>
    </source>
</evidence>
<dbReference type="FunFam" id="1.10.3210.10:FF:000011">
    <property type="entry name" value="HD domain-containing protein 2"/>
    <property type="match status" value="1"/>
</dbReference>
<dbReference type="GO" id="GO:0005737">
    <property type="term" value="C:cytoplasm"/>
    <property type="evidence" value="ECO:0007669"/>
    <property type="project" value="TreeGrafter"/>
</dbReference>
<accession>A0A6C1E521</accession>
<evidence type="ECO:0000256" key="4">
    <source>
        <dbReference type="ARBA" id="ARBA00001946"/>
    </source>
</evidence>
<comment type="function">
    <text evidence="5">Catalyzes the dephosphorylation of the nucleoside 5'-monophosphates deoxyadenosine monophosphate (dAMP), deoxycytidine monophosphate (dCMP), deoxyguanosine monophosphate (dGMP) and deoxythymidine monophosphate (dTMP).</text>
</comment>
<sequence length="237" mass="27824">MTVTVTDKKACSTSIDVEKTRLTTTWSPQDQIPEFVRNELSKPHPNYILAFLNVVQQLKIQKRTGFLDFGIVECESISDHMYRLGIITMLIKDPKVNRDKCVRIALVHDIAESLVGDITPVDPIGKEEKHRREWETIKYLCNILIKPYNEIAAKEIMDDWLSYENVTSLEARYVKDIDKYEMLVQCFEYERQYKGRKNFDDFFRAVTSVKTDEVKSWTDDLVIQRQDFFAKLPQLNE</sequence>
<evidence type="ECO:0000256" key="8">
    <source>
        <dbReference type="ARBA" id="ARBA00012964"/>
    </source>
</evidence>
<comment type="cofactor">
    <cofactor evidence="2">
        <name>Mn(2+)</name>
        <dbReference type="ChEBI" id="CHEBI:29035"/>
    </cofactor>
</comment>
<keyword evidence="13" id="KW-0170">Cobalt</keyword>
<dbReference type="SMART" id="SM00471">
    <property type="entry name" value="HDc"/>
    <property type="match status" value="1"/>
</dbReference>
<dbReference type="Gene3D" id="1.10.3210.10">
    <property type="entry name" value="Hypothetical protein af1432"/>
    <property type="match status" value="1"/>
</dbReference>
<evidence type="ECO:0000256" key="10">
    <source>
        <dbReference type="ARBA" id="ARBA00022801"/>
    </source>
</evidence>
<evidence type="ECO:0000256" key="7">
    <source>
        <dbReference type="ARBA" id="ARBA00011738"/>
    </source>
</evidence>
<proteinExistence type="inferred from homology"/>
<dbReference type="InterPro" id="IPR003607">
    <property type="entry name" value="HD/PDEase_dom"/>
</dbReference>
<dbReference type="GO" id="GO:0002953">
    <property type="term" value="F:5'-deoxynucleotidase activity"/>
    <property type="evidence" value="ECO:0007669"/>
    <property type="project" value="UniProtKB-EC"/>
</dbReference>
<feature type="domain" description="HD" evidence="14">
    <location>
        <begin position="77"/>
        <end position="183"/>
    </location>
</feature>
<gene>
    <name evidence="15" type="ORF">GRS66_006911</name>
</gene>
<name>A0A6C1E521_SACPS</name>
<keyword evidence="9" id="KW-0479">Metal-binding</keyword>
<dbReference type="PROSITE" id="PS51831">
    <property type="entry name" value="HD"/>
    <property type="match status" value="1"/>
</dbReference>
<comment type="subunit">
    <text evidence="7">Homodimer.</text>
</comment>